<dbReference type="Proteomes" id="UP000291020">
    <property type="component" value="Unassembled WGS sequence"/>
</dbReference>
<dbReference type="InterPro" id="IPR032675">
    <property type="entry name" value="LRR_dom_sf"/>
</dbReference>
<evidence type="ECO:0008006" key="6">
    <source>
        <dbReference type="Google" id="ProtNLM"/>
    </source>
</evidence>
<keyword evidence="2" id="KW-0677">Repeat</keyword>
<proteinExistence type="predicted"/>
<evidence type="ECO:0000313" key="4">
    <source>
        <dbReference type="Ensembl" id="ENSGAGP00000031730.1"/>
    </source>
</evidence>
<dbReference type="SUPFAM" id="SSF52058">
    <property type="entry name" value="L domain-like"/>
    <property type="match status" value="1"/>
</dbReference>
<feature type="region of interest" description="Disordered" evidence="3">
    <location>
        <begin position="325"/>
        <end position="345"/>
    </location>
</feature>
<evidence type="ECO:0000313" key="5">
    <source>
        <dbReference type="Proteomes" id="UP000291020"/>
    </source>
</evidence>
<reference evidence="4" key="2">
    <citation type="submission" date="2025-08" db="UniProtKB">
        <authorList>
            <consortium name="Ensembl"/>
        </authorList>
    </citation>
    <scope>IDENTIFICATION</scope>
</reference>
<name>A0A452IUE0_9SAUR</name>
<dbReference type="AlphaFoldDB" id="A0A452IUE0"/>
<dbReference type="InterPro" id="IPR001611">
    <property type="entry name" value="Leu-rich_rpt"/>
</dbReference>
<evidence type="ECO:0000256" key="3">
    <source>
        <dbReference type="SAM" id="MobiDB-lite"/>
    </source>
</evidence>
<dbReference type="Gene3D" id="3.80.10.10">
    <property type="entry name" value="Ribonuclease Inhibitor"/>
    <property type="match status" value="1"/>
</dbReference>
<protein>
    <recommendedName>
        <fullName evidence="6">Leucine rich repeat containing 63</fullName>
    </recommendedName>
</protein>
<reference evidence="4" key="3">
    <citation type="submission" date="2025-09" db="UniProtKB">
        <authorList>
            <consortium name="Ensembl"/>
        </authorList>
    </citation>
    <scope>IDENTIFICATION</scope>
</reference>
<keyword evidence="1" id="KW-0433">Leucine-rich repeat</keyword>
<dbReference type="PANTHER" id="PTHR48051">
    <property type="match status" value="1"/>
</dbReference>
<dbReference type="Ensembl" id="ENSGAGT00000035983.1">
    <property type="protein sequence ID" value="ENSGAGP00000031730.1"/>
    <property type="gene ID" value="ENSGAGG00000022792.1"/>
</dbReference>
<dbReference type="PROSITE" id="PS51450">
    <property type="entry name" value="LRR"/>
    <property type="match status" value="1"/>
</dbReference>
<dbReference type="SMART" id="SM00369">
    <property type="entry name" value="LRR_TYP"/>
    <property type="match status" value="3"/>
</dbReference>
<evidence type="ECO:0000256" key="1">
    <source>
        <dbReference type="ARBA" id="ARBA00022614"/>
    </source>
</evidence>
<dbReference type="InterPro" id="IPR003591">
    <property type="entry name" value="Leu-rich_rpt_typical-subtyp"/>
</dbReference>
<dbReference type="STRING" id="38772.ENSGAGP00000031730"/>
<dbReference type="PANTHER" id="PTHR48051:SF46">
    <property type="entry name" value="LEUCINE RICH REPEAT-CONTAINING DOMAIN PROTEIN"/>
    <property type="match status" value="1"/>
</dbReference>
<dbReference type="Pfam" id="PF13855">
    <property type="entry name" value="LRR_8"/>
    <property type="match status" value="1"/>
</dbReference>
<dbReference type="InterPro" id="IPR050216">
    <property type="entry name" value="LRR_domain-containing"/>
</dbReference>
<keyword evidence="5" id="KW-1185">Reference proteome</keyword>
<feature type="region of interest" description="Disordered" evidence="3">
    <location>
        <begin position="36"/>
        <end position="63"/>
    </location>
</feature>
<evidence type="ECO:0000256" key="2">
    <source>
        <dbReference type="ARBA" id="ARBA00022737"/>
    </source>
</evidence>
<reference evidence="5" key="1">
    <citation type="journal article" date="2017" name="PLoS ONE">
        <title>The Agassiz's desert tortoise genome provides a resource for the conservation of a threatened species.</title>
        <authorList>
            <person name="Tollis M."/>
            <person name="DeNardo D.F."/>
            <person name="Cornelius J.A."/>
            <person name="Dolby G.A."/>
            <person name="Edwards T."/>
            <person name="Henen B.T."/>
            <person name="Karl A.E."/>
            <person name="Murphy R.W."/>
            <person name="Kusumi K."/>
        </authorList>
    </citation>
    <scope>NUCLEOTIDE SEQUENCE [LARGE SCALE GENOMIC DNA]</scope>
</reference>
<dbReference type="GO" id="GO:0005737">
    <property type="term" value="C:cytoplasm"/>
    <property type="evidence" value="ECO:0007669"/>
    <property type="project" value="TreeGrafter"/>
</dbReference>
<sequence>MPGPWAVSCPARIIIRPKMLEQPKLLRRPLPPKLLPELPMPKENTYKGRIPGKHRPGVIRSTNDEDSNIFSSSYFSGQTQVQPKDAHLLLDQNSSGQTQVHLKDTHVLLGQNLKKELTVTAPYFCTPAGCTLQKDGRSSDMDVLAPPEESDSVYRSLPDIATAASTTDKDRITLSGYYSSSRTSLQLKVQNLFPDQILKKDIITPTPSGPASFPLHKHRKSFRMQLLGLPKDEPAYFTFPEFTFGSLAAVSSSHPSPVIAAVRKPVVSHCNYQKLTTQLTSKVRKSIQTEVNTTILSDNEFPVISQRKPERQSIIEMALEEKMRKSSSSEQILEEGDEGKGSFTDNLKLYTHGPNKKVPSSEPDLTLDDGTIKGIQGFGYQNLSEQDEQEQLMARSRMAVLYCIMHSRNALNLKGYFLTLLPDLTPLVDTLVYLNLSFNDLHFFPREVYNIKNLEVLKLRNNPIKEIPDDVHRLKTLRILNMSFNLLSVLPTGLFLLPYLSYLDVSFNDISVIPHEIRNLRALEYLNVEGNQLCALPCEVLRLPLKLLNTENNLMHPFLWKENSQNQPQRLTDLAALCFSRNKMWQRYTEISKDIQEILNNCSVCDCCKGPLYGQGLRLIRSCRNIFRFRKLPFLFNACSPSCYSSFMSQTDSLTRMLYGN</sequence>
<organism evidence="4 5">
    <name type="scientific">Gopherus agassizii</name>
    <name type="common">Agassiz's desert tortoise</name>
    <dbReference type="NCBI Taxonomy" id="38772"/>
    <lineage>
        <taxon>Eukaryota</taxon>
        <taxon>Metazoa</taxon>
        <taxon>Chordata</taxon>
        <taxon>Craniata</taxon>
        <taxon>Vertebrata</taxon>
        <taxon>Euteleostomi</taxon>
        <taxon>Archelosauria</taxon>
        <taxon>Testudinata</taxon>
        <taxon>Testudines</taxon>
        <taxon>Cryptodira</taxon>
        <taxon>Durocryptodira</taxon>
        <taxon>Testudinoidea</taxon>
        <taxon>Testudinidae</taxon>
        <taxon>Gopherus</taxon>
    </lineage>
</organism>
<accession>A0A452IUE0</accession>